<dbReference type="GO" id="GO:0003995">
    <property type="term" value="F:acyl-CoA dehydrogenase activity"/>
    <property type="evidence" value="ECO:0007669"/>
    <property type="project" value="InterPro"/>
</dbReference>
<accession>E1IB07</accession>
<dbReference type="AlphaFoldDB" id="E1IB07"/>
<dbReference type="Gene3D" id="1.10.540.10">
    <property type="entry name" value="Acyl-CoA dehydrogenase/oxidase, N-terminal domain"/>
    <property type="match status" value="1"/>
</dbReference>
<dbReference type="InterPro" id="IPR006089">
    <property type="entry name" value="Acyl-CoA_DH_CS"/>
</dbReference>
<comment type="cofactor">
    <cofactor evidence="1 5">
        <name>FAD</name>
        <dbReference type="ChEBI" id="CHEBI:57692"/>
    </cofactor>
</comment>
<dbReference type="InterPro" id="IPR036250">
    <property type="entry name" value="AcylCo_DH-like_C"/>
</dbReference>
<dbReference type="GO" id="GO:0050660">
    <property type="term" value="F:flavin adenine dinucleotide binding"/>
    <property type="evidence" value="ECO:0007669"/>
    <property type="project" value="InterPro"/>
</dbReference>
<dbReference type="InterPro" id="IPR009075">
    <property type="entry name" value="AcylCo_DH/oxidase_C"/>
</dbReference>
<dbReference type="Pfam" id="PF02770">
    <property type="entry name" value="Acyl-CoA_dh_M"/>
    <property type="match status" value="1"/>
</dbReference>
<comment type="similarity">
    <text evidence="2 5">Belongs to the acyl-CoA dehydrogenase family.</text>
</comment>
<dbReference type="InterPro" id="IPR009100">
    <property type="entry name" value="AcylCoA_DH/oxidase_NM_dom_sf"/>
</dbReference>
<dbReference type="Gene3D" id="1.20.140.10">
    <property type="entry name" value="Butyryl-CoA Dehydrogenase, subunit A, domain 3"/>
    <property type="match status" value="1"/>
</dbReference>
<dbReference type="SUPFAM" id="SSF47203">
    <property type="entry name" value="Acyl-CoA dehydrogenase C-terminal domain-like"/>
    <property type="match status" value="1"/>
</dbReference>
<evidence type="ECO:0000256" key="2">
    <source>
        <dbReference type="ARBA" id="ARBA00009347"/>
    </source>
</evidence>
<evidence type="ECO:0000256" key="5">
    <source>
        <dbReference type="RuleBase" id="RU362125"/>
    </source>
</evidence>
<reference evidence="9 10" key="1">
    <citation type="journal article" date="2011" name="J. Bacteriol.">
        <title>Draft genome sequence of the anoxygenic filamentous phototrophic bacterium Oscillochloris trichoides subsp. DG-6.</title>
        <authorList>
            <person name="Kuznetsov B.B."/>
            <person name="Ivanovsky R.N."/>
            <person name="Keppen O.I."/>
            <person name="Sukhacheva M.V."/>
            <person name="Bumazhkin B.K."/>
            <person name="Patutina E.O."/>
            <person name="Beletsky A.V."/>
            <person name="Mardanov A.V."/>
            <person name="Baslerov R.V."/>
            <person name="Panteleeva A.N."/>
            <person name="Kolganova T.V."/>
            <person name="Ravin N.V."/>
            <person name="Skryabin K.G."/>
        </authorList>
    </citation>
    <scope>NUCLEOTIDE SEQUENCE [LARGE SCALE GENOMIC DNA]</scope>
    <source>
        <strain evidence="9 10">DG-6</strain>
    </source>
</reference>
<keyword evidence="10" id="KW-1185">Reference proteome</keyword>
<dbReference type="InterPro" id="IPR037069">
    <property type="entry name" value="AcylCoA_DH/ox_N_sf"/>
</dbReference>
<dbReference type="PROSITE" id="PS00073">
    <property type="entry name" value="ACYL_COA_DH_2"/>
    <property type="match status" value="1"/>
</dbReference>
<dbReference type="EMBL" id="ADVR01000008">
    <property type="protein sequence ID" value="EFO81653.1"/>
    <property type="molecule type" value="Genomic_DNA"/>
</dbReference>
<evidence type="ECO:0000256" key="1">
    <source>
        <dbReference type="ARBA" id="ARBA00001974"/>
    </source>
</evidence>
<feature type="domain" description="Acyl-CoA dehydrogenase/oxidase C-terminal" evidence="6">
    <location>
        <begin position="233"/>
        <end position="381"/>
    </location>
</feature>
<dbReference type="PANTHER" id="PTHR43884:SF12">
    <property type="entry name" value="ISOVALERYL-COA DEHYDROGENASE, MITOCHONDRIAL-RELATED"/>
    <property type="match status" value="1"/>
</dbReference>
<evidence type="ECO:0000259" key="6">
    <source>
        <dbReference type="Pfam" id="PF00441"/>
    </source>
</evidence>
<dbReference type="InterPro" id="IPR013786">
    <property type="entry name" value="AcylCoA_DH/ox_N"/>
</dbReference>
<dbReference type="InterPro" id="IPR006091">
    <property type="entry name" value="Acyl-CoA_Oxase/DH_mid-dom"/>
</dbReference>
<keyword evidence="4 5" id="KW-0274">FAD</keyword>
<dbReference type="Pfam" id="PF00441">
    <property type="entry name" value="Acyl-CoA_dh_1"/>
    <property type="match status" value="1"/>
</dbReference>
<protein>
    <submittedName>
        <fullName evidence="9">Acyl-CoA dehydrogenase domain-containing protein</fullName>
    </submittedName>
</protein>
<feature type="domain" description="Acyl-CoA dehydrogenase/oxidase N-terminal" evidence="8">
    <location>
        <begin position="6"/>
        <end position="119"/>
    </location>
</feature>
<sequence length="544" mass="58659">MTTLDTDTLDMVLATLREYAAKQLTDEFLRDLDARDEFPVEVLKELYDPNKIGLHLLFIPEEYGGLGGGAYDIYRVSEQMARIDLGIATGVLATFLGTDPITVGGTEEQKAHWMGRIADEGMLVAYGATEPQAGSDLGTLTTKAEPVLDDGKVVGYKISGRKQWISNGGVAVIYTILANTPGGPSWFVVDRDTPGFVKGKHEDKHGIRASNTAALFLDDVYVDADRLVGGVEGQGLAQAQAVFGYTRLMVAAFGLGGGWAALERAIRYSQTRIQGGGLLSTKQAYTHRLLVPNAIRLEAARAYIEWTAARIDAGEPDLQTEGAIAKYMATEGGNKAAEDAIQALGGYGYTKEYMVEKIKRDVRITCIYEGTSEILEWTIARDRWQLHLKSRGAYFTDWATRLDALAAANPASGAATAALAMRALATIMERCRLDRLTRNQHILFRLGEMVAWAETAAIFAERAATPTPAIPLGAETRLAMARVHARNAALKIASEGLSWAIGAGQTDPNLANSLGLPAIYAAQAGQIEDMNRVAADLVAAFPAE</sequence>
<dbReference type="Pfam" id="PF02771">
    <property type="entry name" value="Acyl-CoA_dh_N"/>
    <property type="match status" value="1"/>
</dbReference>
<dbReference type="Gene3D" id="2.40.110.10">
    <property type="entry name" value="Butyryl-CoA Dehydrogenase, subunit A, domain 2"/>
    <property type="match status" value="1"/>
</dbReference>
<comment type="caution">
    <text evidence="9">The sequence shown here is derived from an EMBL/GenBank/DDBJ whole genome shotgun (WGS) entry which is preliminary data.</text>
</comment>
<dbReference type="STRING" id="765420.OSCT_0508"/>
<organism evidence="9 10">
    <name type="scientific">Oscillochloris trichoides DG-6</name>
    <dbReference type="NCBI Taxonomy" id="765420"/>
    <lineage>
        <taxon>Bacteria</taxon>
        <taxon>Bacillati</taxon>
        <taxon>Chloroflexota</taxon>
        <taxon>Chloroflexia</taxon>
        <taxon>Chloroflexales</taxon>
        <taxon>Chloroflexineae</taxon>
        <taxon>Oscillochloridaceae</taxon>
        <taxon>Oscillochloris</taxon>
    </lineage>
</organism>
<proteinExistence type="inferred from homology"/>
<evidence type="ECO:0000256" key="3">
    <source>
        <dbReference type="ARBA" id="ARBA00022630"/>
    </source>
</evidence>
<dbReference type="OrthoDB" id="9778581at2"/>
<gene>
    <name evidence="9" type="ORF">OSCT_0508</name>
</gene>
<evidence type="ECO:0000259" key="8">
    <source>
        <dbReference type="Pfam" id="PF02771"/>
    </source>
</evidence>
<dbReference type="PANTHER" id="PTHR43884">
    <property type="entry name" value="ACYL-COA DEHYDROGENASE"/>
    <property type="match status" value="1"/>
</dbReference>
<dbReference type="HOGENOM" id="CLU_018204_3_5_0"/>
<keyword evidence="3 5" id="KW-0285">Flavoprotein</keyword>
<evidence type="ECO:0000313" key="10">
    <source>
        <dbReference type="Proteomes" id="UP000054010"/>
    </source>
</evidence>
<feature type="domain" description="Acyl-CoA oxidase/dehydrogenase middle" evidence="7">
    <location>
        <begin position="125"/>
        <end position="220"/>
    </location>
</feature>
<dbReference type="eggNOG" id="COG1960">
    <property type="taxonomic scope" value="Bacteria"/>
</dbReference>
<dbReference type="InterPro" id="IPR046373">
    <property type="entry name" value="Acyl-CoA_Oxase/DH_mid-dom_sf"/>
</dbReference>
<evidence type="ECO:0000259" key="7">
    <source>
        <dbReference type="Pfam" id="PF02770"/>
    </source>
</evidence>
<keyword evidence="5" id="KW-0560">Oxidoreductase</keyword>
<dbReference type="SUPFAM" id="SSF56645">
    <property type="entry name" value="Acyl-CoA dehydrogenase NM domain-like"/>
    <property type="match status" value="1"/>
</dbReference>
<dbReference type="Proteomes" id="UP000054010">
    <property type="component" value="Unassembled WGS sequence"/>
</dbReference>
<name>E1IB07_9CHLR</name>
<evidence type="ECO:0000313" key="9">
    <source>
        <dbReference type="EMBL" id="EFO81653.1"/>
    </source>
</evidence>
<evidence type="ECO:0000256" key="4">
    <source>
        <dbReference type="ARBA" id="ARBA00022827"/>
    </source>
</evidence>